<feature type="compositionally biased region" description="Basic and acidic residues" evidence="6">
    <location>
        <begin position="522"/>
        <end position="542"/>
    </location>
</feature>
<sequence length="542" mass="58789">MHTHTPEETIAISDDLVLESLGYKPELKRSFTLFGMIGFAFSVLTCWTALAGSLVVGINSGGPPVIIWSWVGVSICSMAVAYSFAEICSSFPVAGGQYSWVAILAPRSYARPLSYCCGWFILIGFLSAGAGNGFVGASFVLGMARMANPEYTIERWHTCLVAYLLLLLAAAVNIWGRRALEKLSQIMIIFNIVSFAVVIVVILARDNHKQSASFVFQDFQNFTGFGTAYASLLGLLQSAFGMTGYDATAHMTEEMKNAKKDAPRAIIWAVWIGAITGFIFLVAVCFYIDDINAAASTPIGVPIFEIFRSATRSFGAAMVLSIQISIISLVSLAFLCAQSSRLAFSFARDGGIPFSRFFSKVDPKTHVPINAICLVVAVNIALMSIYFGSVTGFNTILAISTEGFYLSYIIPLAVRLWCRWSGKGPEFVKGSYNLKFGVWFNIIGVLYLAFACITFNFPSVHPVNASNMNYTCAAVGVSALIAGVTWFTVGRIGFTGPQAGLMYQEELVHGHHVPSSVDESIESQKLDHKGAEPLSENKAHAE</sequence>
<dbReference type="GO" id="GO:0022857">
    <property type="term" value="F:transmembrane transporter activity"/>
    <property type="evidence" value="ECO:0007669"/>
    <property type="project" value="InterPro"/>
</dbReference>
<dbReference type="Pfam" id="PF13520">
    <property type="entry name" value="AA_permease_2"/>
    <property type="match status" value="1"/>
</dbReference>
<dbReference type="EMBL" id="FJOG01000053">
    <property type="protein sequence ID" value="CZR68264.1"/>
    <property type="molecule type" value="Genomic_DNA"/>
</dbReference>
<evidence type="ECO:0000313" key="9">
    <source>
        <dbReference type="Proteomes" id="UP000184330"/>
    </source>
</evidence>
<feature type="transmembrane region" description="Helical" evidence="7">
    <location>
        <begin position="438"/>
        <end position="456"/>
    </location>
</feature>
<feature type="transmembrane region" description="Helical" evidence="7">
    <location>
        <begin position="393"/>
        <end position="417"/>
    </location>
</feature>
<feature type="region of interest" description="Disordered" evidence="6">
    <location>
        <begin position="521"/>
        <end position="542"/>
    </location>
</feature>
<keyword evidence="4 7" id="KW-1133">Transmembrane helix</keyword>
<feature type="transmembrane region" description="Helical" evidence="7">
    <location>
        <begin position="367"/>
        <end position="387"/>
    </location>
</feature>
<evidence type="ECO:0000256" key="5">
    <source>
        <dbReference type="ARBA" id="ARBA00023136"/>
    </source>
</evidence>
<organism evidence="8 9">
    <name type="scientific">Phialocephala subalpina</name>
    <dbReference type="NCBI Taxonomy" id="576137"/>
    <lineage>
        <taxon>Eukaryota</taxon>
        <taxon>Fungi</taxon>
        <taxon>Dikarya</taxon>
        <taxon>Ascomycota</taxon>
        <taxon>Pezizomycotina</taxon>
        <taxon>Leotiomycetes</taxon>
        <taxon>Helotiales</taxon>
        <taxon>Mollisiaceae</taxon>
        <taxon>Phialocephala</taxon>
        <taxon>Phialocephala fortinii species complex</taxon>
    </lineage>
</organism>
<dbReference type="PANTHER" id="PTHR45649">
    <property type="entry name" value="AMINO-ACID PERMEASE BAT1"/>
    <property type="match status" value="1"/>
</dbReference>
<dbReference type="Proteomes" id="UP000184330">
    <property type="component" value="Unassembled WGS sequence"/>
</dbReference>
<dbReference type="PIRSF" id="PIRSF006060">
    <property type="entry name" value="AA_transporter"/>
    <property type="match status" value="1"/>
</dbReference>
<feature type="transmembrane region" description="Helical" evidence="7">
    <location>
        <begin position="186"/>
        <end position="204"/>
    </location>
</feature>
<feature type="transmembrane region" description="Helical" evidence="7">
    <location>
        <begin position="33"/>
        <end position="59"/>
    </location>
</feature>
<evidence type="ECO:0000256" key="3">
    <source>
        <dbReference type="ARBA" id="ARBA00022692"/>
    </source>
</evidence>
<reference evidence="8 9" key="1">
    <citation type="submission" date="2016-03" db="EMBL/GenBank/DDBJ databases">
        <authorList>
            <person name="Ploux O."/>
        </authorList>
    </citation>
    <scope>NUCLEOTIDE SEQUENCE [LARGE SCALE GENOMIC DNA]</scope>
    <source>
        <strain evidence="8 9">UAMH 11012</strain>
    </source>
</reference>
<gene>
    <name evidence="8" type="ORF">PAC_18163</name>
</gene>
<feature type="transmembrane region" description="Helical" evidence="7">
    <location>
        <begin position="113"/>
        <end position="135"/>
    </location>
</feature>
<dbReference type="AlphaFoldDB" id="A0A1L7XTA3"/>
<proteinExistence type="predicted"/>
<evidence type="ECO:0000256" key="7">
    <source>
        <dbReference type="SAM" id="Phobius"/>
    </source>
</evidence>
<evidence type="ECO:0000256" key="2">
    <source>
        <dbReference type="ARBA" id="ARBA00022448"/>
    </source>
</evidence>
<protein>
    <submittedName>
        <fullName evidence="8">Related to HNM1-Choline permease</fullName>
    </submittedName>
</protein>
<feature type="transmembrane region" description="Helical" evidence="7">
    <location>
        <begin position="314"/>
        <end position="337"/>
    </location>
</feature>
<name>A0A1L7XTA3_9HELO</name>
<evidence type="ECO:0000256" key="6">
    <source>
        <dbReference type="SAM" id="MobiDB-lite"/>
    </source>
</evidence>
<keyword evidence="9" id="KW-1185">Reference proteome</keyword>
<evidence type="ECO:0000313" key="8">
    <source>
        <dbReference type="EMBL" id="CZR68264.1"/>
    </source>
</evidence>
<dbReference type="PANTHER" id="PTHR45649:SF8">
    <property type="entry name" value="PERMEASE, PUTATIVE-RELATED"/>
    <property type="match status" value="1"/>
</dbReference>
<dbReference type="Gene3D" id="1.20.1740.10">
    <property type="entry name" value="Amino acid/polyamine transporter I"/>
    <property type="match status" value="1"/>
</dbReference>
<feature type="transmembrane region" description="Helical" evidence="7">
    <location>
        <begin position="468"/>
        <end position="489"/>
    </location>
</feature>
<dbReference type="OrthoDB" id="3257095at2759"/>
<keyword evidence="2" id="KW-0813">Transport</keyword>
<feature type="transmembrane region" description="Helical" evidence="7">
    <location>
        <begin position="266"/>
        <end position="288"/>
    </location>
</feature>
<evidence type="ECO:0000256" key="4">
    <source>
        <dbReference type="ARBA" id="ARBA00022989"/>
    </source>
</evidence>
<dbReference type="InterPro" id="IPR002293">
    <property type="entry name" value="AA/rel_permease1"/>
</dbReference>
<comment type="subcellular location">
    <subcellularLocation>
        <location evidence="1">Membrane</location>
        <topology evidence="1">Multi-pass membrane protein</topology>
    </subcellularLocation>
</comment>
<feature type="transmembrane region" description="Helical" evidence="7">
    <location>
        <begin position="224"/>
        <end position="245"/>
    </location>
</feature>
<keyword evidence="5 7" id="KW-0472">Membrane</keyword>
<accession>A0A1L7XTA3</accession>
<feature type="transmembrane region" description="Helical" evidence="7">
    <location>
        <begin position="65"/>
        <end position="85"/>
    </location>
</feature>
<feature type="transmembrane region" description="Helical" evidence="7">
    <location>
        <begin position="155"/>
        <end position="174"/>
    </location>
</feature>
<keyword evidence="3 7" id="KW-0812">Transmembrane</keyword>
<evidence type="ECO:0000256" key="1">
    <source>
        <dbReference type="ARBA" id="ARBA00004141"/>
    </source>
</evidence>
<dbReference type="GO" id="GO:0016020">
    <property type="term" value="C:membrane"/>
    <property type="evidence" value="ECO:0007669"/>
    <property type="project" value="UniProtKB-SubCell"/>
</dbReference>